<dbReference type="Pfam" id="PF01261">
    <property type="entry name" value="AP_endonuc_2"/>
    <property type="match status" value="1"/>
</dbReference>
<dbReference type="AlphaFoldDB" id="X1J6A6"/>
<sequence>RVKALEQAKREMALVAEIGGKRMAAPPCGPIGESSLDELGERYATFLDGVEGTGVEPDLELWGFAKRLFNLSELLYVASAAGQREVTLLLDTYQIYKGGGPFEPLALLNGKSLGGWHANDYPALPGRKEIADPDRVFPGDGVAPLRNIYRTLHRIGYEGHLSLELFRQDYGSDDPLEVARMGFEKTKRSVEMAFA</sequence>
<dbReference type="InterPro" id="IPR013022">
    <property type="entry name" value="Xyl_isomerase-like_TIM-brl"/>
</dbReference>
<feature type="non-terminal residue" evidence="2">
    <location>
        <position position="1"/>
    </location>
</feature>
<organism evidence="2">
    <name type="scientific">marine sediment metagenome</name>
    <dbReference type="NCBI Taxonomy" id="412755"/>
    <lineage>
        <taxon>unclassified sequences</taxon>
        <taxon>metagenomes</taxon>
        <taxon>ecological metagenomes</taxon>
    </lineage>
</organism>
<dbReference type="PANTHER" id="PTHR12110:SF48">
    <property type="entry name" value="BLL3656 PROTEIN"/>
    <property type="match status" value="1"/>
</dbReference>
<dbReference type="InterPro" id="IPR036237">
    <property type="entry name" value="Xyl_isomerase-like_sf"/>
</dbReference>
<name>X1J6A6_9ZZZZ</name>
<protein>
    <recommendedName>
        <fullName evidence="1">Xylose isomerase-like TIM barrel domain-containing protein</fullName>
    </recommendedName>
</protein>
<dbReference type="EMBL" id="BARU01034007">
    <property type="protein sequence ID" value="GAH73884.1"/>
    <property type="molecule type" value="Genomic_DNA"/>
</dbReference>
<reference evidence="2" key="1">
    <citation type="journal article" date="2014" name="Front. Microbiol.">
        <title>High frequency of phylogenetically diverse reductive dehalogenase-homologous genes in deep subseafloor sedimentary metagenomes.</title>
        <authorList>
            <person name="Kawai M."/>
            <person name="Futagami T."/>
            <person name="Toyoda A."/>
            <person name="Takaki Y."/>
            <person name="Nishi S."/>
            <person name="Hori S."/>
            <person name="Arai W."/>
            <person name="Tsubouchi T."/>
            <person name="Morono Y."/>
            <person name="Uchiyama I."/>
            <person name="Ito T."/>
            <person name="Fujiyama A."/>
            <person name="Inagaki F."/>
            <person name="Takami H."/>
        </authorList>
    </citation>
    <scope>NUCLEOTIDE SEQUENCE</scope>
    <source>
        <strain evidence="2">Expedition CK06-06</strain>
    </source>
</reference>
<proteinExistence type="predicted"/>
<feature type="domain" description="Xylose isomerase-like TIM barrel" evidence="1">
    <location>
        <begin position="3"/>
        <end position="178"/>
    </location>
</feature>
<evidence type="ECO:0000313" key="2">
    <source>
        <dbReference type="EMBL" id="GAH73884.1"/>
    </source>
</evidence>
<dbReference type="InterPro" id="IPR050312">
    <property type="entry name" value="IolE/XylAMocC-like"/>
</dbReference>
<dbReference type="SUPFAM" id="SSF51658">
    <property type="entry name" value="Xylose isomerase-like"/>
    <property type="match status" value="1"/>
</dbReference>
<dbReference type="Gene3D" id="3.20.20.150">
    <property type="entry name" value="Divalent-metal-dependent TIM barrel enzymes"/>
    <property type="match status" value="1"/>
</dbReference>
<dbReference type="PANTHER" id="PTHR12110">
    <property type="entry name" value="HYDROXYPYRUVATE ISOMERASE"/>
    <property type="match status" value="1"/>
</dbReference>
<accession>X1J6A6</accession>
<gene>
    <name evidence="2" type="ORF">S03H2_53428</name>
</gene>
<evidence type="ECO:0000259" key="1">
    <source>
        <dbReference type="Pfam" id="PF01261"/>
    </source>
</evidence>
<comment type="caution">
    <text evidence="2">The sequence shown here is derived from an EMBL/GenBank/DDBJ whole genome shotgun (WGS) entry which is preliminary data.</text>
</comment>